<dbReference type="AlphaFoldDB" id="A0A0L7LH68"/>
<dbReference type="PANTHER" id="PTHR24112">
    <property type="entry name" value="LEUCINE-RICH REPEAT, ISOFORM F-RELATED"/>
    <property type="match status" value="1"/>
</dbReference>
<proteinExistence type="predicted"/>
<name>A0A0L7LH68_OPEBR</name>
<dbReference type="SUPFAM" id="SSF52047">
    <property type="entry name" value="RNI-like"/>
    <property type="match status" value="1"/>
</dbReference>
<dbReference type="EMBL" id="JTDY01001133">
    <property type="protein sequence ID" value="KOB74782.1"/>
    <property type="molecule type" value="Genomic_DNA"/>
</dbReference>
<dbReference type="InterPro" id="IPR051279">
    <property type="entry name" value="PP1-Reg/Actin-Interact_Protein"/>
</dbReference>
<feature type="region of interest" description="Disordered" evidence="1">
    <location>
        <begin position="512"/>
        <end position="534"/>
    </location>
</feature>
<gene>
    <name evidence="2" type="ORF">OBRU01_08574</name>
</gene>
<dbReference type="InterPro" id="IPR032675">
    <property type="entry name" value="LRR_dom_sf"/>
</dbReference>
<dbReference type="Proteomes" id="UP000037510">
    <property type="component" value="Unassembled WGS sequence"/>
</dbReference>
<evidence type="ECO:0000313" key="3">
    <source>
        <dbReference type="Proteomes" id="UP000037510"/>
    </source>
</evidence>
<dbReference type="GO" id="GO:0016477">
    <property type="term" value="P:cell migration"/>
    <property type="evidence" value="ECO:0007669"/>
    <property type="project" value="TreeGrafter"/>
</dbReference>
<accession>A0A0L7LH68</accession>
<sequence>MALQHNTWFLGVCGDSVRASGEAWESVCRSVRLAKPPPQKLSWRAAQLRHDHAARLGHALLKAKHTPAMHTLDFTQNHIEDKGAISILTGLSSNQDGLRHIALSQCGITGKTVSHLAAMLNDNPRHLSTLSHLDLSHNNLKDDVHEFTPRAGVQRERGGRAAEPVGRAGLGAGGARAGVVHTRLSVLLTPRAGVQRERGGRAAEPVGHAGLGAGGARAGVVHTRRKNHSITHLSLSRLTGKRSYAPPLIQGDLYGLLNALGGARRLRSLDVGGNLAGDAGARLLAKALQCNCTLQTLYIDRNAFSLQGGARRLRSLDVGGNLAGDAGARMLAKALQCNCTLQTLYIDRSAFSLQGLTDIATALRRSVSVRRVEFPGCDAAAGGRGASERVALLWRELHERCSEVFAAMGGNGVGGEIVSLQAVRDAMAPCNTTLQDLLNQAVESQALMACENVDNVDSEPIPCSEGDIPDLLTPMSHSGVSTVVNTRSMSYSVTSGESTPVLLECEVSRCKSSDNVGTKAPTTPPPSRSSDNVNTMGNGCARAAGRARPWSVAGVNADNNAAACTTEGVEACVGGSIVGITPGAALTSNQLSDAILY</sequence>
<dbReference type="SMART" id="SM00368">
    <property type="entry name" value="LRR_RI"/>
    <property type="match status" value="5"/>
</dbReference>
<evidence type="ECO:0000256" key="1">
    <source>
        <dbReference type="SAM" id="MobiDB-lite"/>
    </source>
</evidence>
<dbReference type="Gene3D" id="3.80.10.10">
    <property type="entry name" value="Ribonuclease Inhibitor"/>
    <property type="match status" value="3"/>
</dbReference>
<evidence type="ECO:0000313" key="2">
    <source>
        <dbReference type="EMBL" id="KOB74782.1"/>
    </source>
</evidence>
<protein>
    <submittedName>
        <fullName evidence="2">Carmil</fullName>
    </submittedName>
</protein>
<dbReference type="STRING" id="104452.A0A0L7LH68"/>
<dbReference type="InterPro" id="IPR001611">
    <property type="entry name" value="Leu-rich_rpt"/>
</dbReference>
<dbReference type="Pfam" id="PF13516">
    <property type="entry name" value="LRR_6"/>
    <property type="match status" value="2"/>
</dbReference>
<comment type="caution">
    <text evidence="2">The sequence shown here is derived from an EMBL/GenBank/DDBJ whole genome shotgun (WGS) entry which is preliminary data.</text>
</comment>
<dbReference type="GO" id="GO:0034315">
    <property type="term" value="P:regulation of Arp2/3 complex-mediated actin nucleation"/>
    <property type="evidence" value="ECO:0007669"/>
    <property type="project" value="TreeGrafter"/>
</dbReference>
<keyword evidence="3" id="KW-1185">Reference proteome</keyword>
<dbReference type="PANTHER" id="PTHR24112:SF66">
    <property type="entry name" value="LEUCINE-RICH REPEAT, ISOFORM F"/>
    <property type="match status" value="1"/>
</dbReference>
<dbReference type="GO" id="GO:0005886">
    <property type="term" value="C:plasma membrane"/>
    <property type="evidence" value="ECO:0007669"/>
    <property type="project" value="TreeGrafter"/>
</dbReference>
<dbReference type="GO" id="GO:0030027">
    <property type="term" value="C:lamellipodium"/>
    <property type="evidence" value="ECO:0007669"/>
    <property type="project" value="TreeGrafter"/>
</dbReference>
<reference evidence="2 3" key="1">
    <citation type="journal article" date="2015" name="Genome Biol. Evol.">
        <title>The genome of winter moth (Operophtera brumata) provides a genomic perspective on sexual dimorphism and phenology.</title>
        <authorList>
            <person name="Derks M.F."/>
            <person name="Smit S."/>
            <person name="Salis L."/>
            <person name="Schijlen E."/>
            <person name="Bossers A."/>
            <person name="Mateman C."/>
            <person name="Pijl A.S."/>
            <person name="de Ridder D."/>
            <person name="Groenen M.A."/>
            <person name="Visser M.E."/>
            <person name="Megens H.J."/>
        </authorList>
    </citation>
    <scope>NUCLEOTIDE SEQUENCE [LARGE SCALE GENOMIC DNA]</scope>
    <source>
        <strain evidence="2">WM2013NL</strain>
        <tissue evidence="2">Head and thorax</tissue>
    </source>
</reference>
<organism evidence="2 3">
    <name type="scientific">Operophtera brumata</name>
    <name type="common">Winter moth</name>
    <name type="synonym">Phalaena brumata</name>
    <dbReference type="NCBI Taxonomy" id="104452"/>
    <lineage>
        <taxon>Eukaryota</taxon>
        <taxon>Metazoa</taxon>
        <taxon>Ecdysozoa</taxon>
        <taxon>Arthropoda</taxon>
        <taxon>Hexapoda</taxon>
        <taxon>Insecta</taxon>
        <taxon>Pterygota</taxon>
        <taxon>Neoptera</taxon>
        <taxon>Endopterygota</taxon>
        <taxon>Lepidoptera</taxon>
        <taxon>Glossata</taxon>
        <taxon>Ditrysia</taxon>
        <taxon>Geometroidea</taxon>
        <taxon>Geometridae</taxon>
        <taxon>Larentiinae</taxon>
        <taxon>Operophtera</taxon>
    </lineage>
</organism>